<proteinExistence type="predicted"/>
<protein>
    <recommendedName>
        <fullName evidence="1">RGS domain-containing protein</fullName>
    </recommendedName>
</protein>
<dbReference type="EMBL" id="JABUFE010000001">
    <property type="protein sequence ID" value="NSX53698.1"/>
    <property type="molecule type" value="Genomic_DNA"/>
</dbReference>
<evidence type="ECO:0000259" key="1">
    <source>
        <dbReference type="Pfam" id="PF00615"/>
    </source>
</evidence>
<gene>
    <name evidence="2" type="ORF">HRQ87_02685</name>
</gene>
<dbReference type="InterPro" id="IPR016137">
    <property type="entry name" value="RGS"/>
</dbReference>
<dbReference type="Gene3D" id="1.10.167.10">
    <property type="entry name" value="Regulator of G-protein Signalling 4, domain 2"/>
    <property type="match status" value="1"/>
</dbReference>
<sequence length="194" mass="22117">MARKIDGISYPDNVLDVLRSRAIGPAFRAFVKSRQADENIDFLDDSTKLSPQEHFKLYFTENGAKSINITAPIREKANKLAKSLLWTNKAGWHDVYGTARREVIQLVQMNFLDEFFRTDYFLAQHEQNLMKKTKVPANLLKDIGVKNANELSEVITMFRSNKDNAIKAADKLAKNRGSRVDGKEIVEELVKSNK</sequence>
<name>A0ABX2IU37_9RHOB</name>
<comment type="caution">
    <text evidence="2">The sequence shown here is derived from an EMBL/GenBank/DDBJ whole genome shotgun (WGS) entry which is preliminary data.</text>
</comment>
<reference evidence="2 3" key="1">
    <citation type="submission" date="2020-06" db="EMBL/GenBank/DDBJ databases">
        <title>Sulfitobacter algicola sp. nov., isolated from green algae.</title>
        <authorList>
            <person name="Wang C."/>
        </authorList>
    </citation>
    <scope>NUCLEOTIDE SEQUENCE [LARGE SCALE GENOMIC DNA]</scope>
    <source>
        <strain evidence="2 3">1151</strain>
    </source>
</reference>
<dbReference type="Proteomes" id="UP000777935">
    <property type="component" value="Unassembled WGS sequence"/>
</dbReference>
<dbReference type="RefSeq" id="WP_174134931.1">
    <property type="nucleotide sequence ID" value="NZ_JABUFE010000001.1"/>
</dbReference>
<dbReference type="SUPFAM" id="SSF48097">
    <property type="entry name" value="Regulator of G-protein signaling, RGS"/>
    <property type="match status" value="1"/>
</dbReference>
<dbReference type="InterPro" id="IPR044926">
    <property type="entry name" value="RGS_subdomain_2"/>
</dbReference>
<evidence type="ECO:0000313" key="3">
    <source>
        <dbReference type="Proteomes" id="UP000777935"/>
    </source>
</evidence>
<feature type="domain" description="RGS" evidence="1">
    <location>
        <begin position="20"/>
        <end position="122"/>
    </location>
</feature>
<organism evidence="2 3">
    <name type="scientific">Parasulfitobacter algicola</name>
    <dbReference type="NCBI Taxonomy" id="2614809"/>
    <lineage>
        <taxon>Bacteria</taxon>
        <taxon>Pseudomonadati</taxon>
        <taxon>Pseudomonadota</taxon>
        <taxon>Alphaproteobacteria</taxon>
        <taxon>Rhodobacterales</taxon>
        <taxon>Roseobacteraceae</taxon>
        <taxon>Parasulfitobacter</taxon>
    </lineage>
</organism>
<evidence type="ECO:0000313" key="2">
    <source>
        <dbReference type="EMBL" id="NSX53698.1"/>
    </source>
</evidence>
<dbReference type="InterPro" id="IPR036305">
    <property type="entry name" value="RGS_sf"/>
</dbReference>
<accession>A0ABX2IU37</accession>
<keyword evidence="3" id="KW-1185">Reference proteome</keyword>
<dbReference type="Pfam" id="PF00615">
    <property type="entry name" value="RGS"/>
    <property type="match status" value="1"/>
</dbReference>